<feature type="domain" description="Transcription regulator PadR N-terminal" evidence="1">
    <location>
        <begin position="2"/>
        <end position="47"/>
    </location>
</feature>
<evidence type="ECO:0000313" key="2">
    <source>
        <dbReference type="EMBL" id="GAI83250.1"/>
    </source>
</evidence>
<protein>
    <recommendedName>
        <fullName evidence="1">Transcription regulator PadR N-terminal domain-containing protein</fullName>
    </recommendedName>
</protein>
<dbReference type="InterPro" id="IPR005149">
    <property type="entry name" value="Tscrpt_reg_PadR_N"/>
</dbReference>
<proteinExistence type="predicted"/>
<organism evidence="2">
    <name type="scientific">marine sediment metagenome</name>
    <dbReference type="NCBI Taxonomy" id="412755"/>
    <lineage>
        <taxon>unclassified sequences</taxon>
        <taxon>metagenomes</taxon>
        <taxon>ecological metagenomes</taxon>
    </lineage>
</organism>
<comment type="caution">
    <text evidence="2">The sequence shown here is derived from an EMBL/GenBank/DDBJ whole genome shotgun (WGS) entry which is preliminary data.</text>
</comment>
<gene>
    <name evidence="2" type="ORF">S12H4_21431</name>
</gene>
<accession>X1T6Q2</accession>
<reference evidence="2" key="1">
    <citation type="journal article" date="2014" name="Front. Microbiol.">
        <title>High frequency of phylogenetically diverse reductive dehalogenase-homologous genes in deep subseafloor sedimentary metagenomes.</title>
        <authorList>
            <person name="Kawai M."/>
            <person name="Futagami T."/>
            <person name="Toyoda A."/>
            <person name="Takaki Y."/>
            <person name="Nishi S."/>
            <person name="Hori S."/>
            <person name="Arai W."/>
            <person name="Tsubouchi T."/>
            <person name="Morono Y."/>
            <person name="Uchiyama I."/>
            <person name="Ito T."/>
            <person name="Fujiyama A."/>
            <person name="Inagaki F."/>
            <person name="Takami H."/>
        </authorList>
    </citation>
    <scope>NUCLEOTIDE SEQUENCE</scope>
    <source>
        <strain evidence="2">Expedition CK06-06</strain>
    </source>
</reference>
<dbReference type="Gene3D" id="1.10.10.10">
    <property type="entry name" value="Winged helix-like DNA-binding domain superfamily/Winged helix DNA-binding domain"/>
    <property type="match status" value="1"/>
</dbReference>
<dbReference type="AlphaFoldDB" id="X1T6Q2"/>
<dbReference type="EMBL" id="BARW01011021">
    <property type="protein sequence ID" value="GAI83250.1"/>
    <property type="molecule type" value="Genomic_DNA"/>
</dbReference>
<sequence>RASPGTIYPLLNRLTTKGYINIEAIIRNNRHIKLYRITESGKEGLKEVLKNNLEPSINTLGEYIRTIVKTWIPNEERIHGMMSCFPYRCEPSSRKINEDDYSLVNIERVNKVIKELDFSKHRLSRRLKEIDKTISEYKVLLNDLKKKRAILSTIKSEN</sequence>
<dbReference type="Pfam" id="PF03551">
    <property type="entry name" value="PadR"/>
    <property type="match status" value="1"/>
</dbReference>
<feature type="non-terminal residue" evidence="2">
    <location>
        <position position="1"/>
    </location>
</feature>
<dbReference type="SUPFAM" id="SSF46785">
    <property type="entry name" value="Winged helix' DNA-binding domain"/>
    <property type="match status" value="1"/>
</dbReference>
<dbReference type="InterPro" id="IPR036390">
    <property type="entry name" value="WH_DNA-bd_sf"/>
</dbReference>
<dbReference type="InterPro" id="IPR036388">
    <property type="entry name" value="WH-like_DNA-bd_sf"/>
</dbReference>
<name>X1T6Q2_9ZZZZ</name>
<evidence type="ECO:0000259" key="1">
    <source>
        <dbReference type="Pfam" id="PF03551"/>
    </source>
</evidence>